<accession>A0A8K0ED41</accession>
<organism evidence="2 3">
    <name type="scientific">Branchiostoma lanceolatum</name>
    <name type="common">Common lancelet</name>
    <name type="synonym">Amphioxus lanceolatum</name>
    <dbReference type="NCBI Taxonomy" id="7740"/>
    <lineage>
        <taxon>Eukaryota</taxon>
        <taxon>Metazoa</taxon>
        <taxon>Chordata</taxon>
        <taxon>Cephalochordata</taxon>
        <taxon>Leptocardii</taxon>
        <taxon>Amphioxiformes</taxon>
        <taxon>Branchiostomatidae</taxon>
        <taxon>Branchiostoma</taxon>
    </lineage>
</organism>
<keyword evidence="3" id="KW-1185">Reference proteome</keyword>
<evidence type="ECO:0000313" key="2">
    <source>
        <dbReference type="EMBL" id="CAH1248529.1"/>
    </source>
</evidence>
<feature type="region of interest" description="Disordered" evidence="1">
    <location>
        <begin position="61"/>
        <end position="108"/>
    </location>
</feature>
<evidence type="ECO:0000313" key="3">
    <source>
        <dbReference type="Proteomes" id="UP000838412"/>
    </source>
</evidence>
<sequence>MTVTVHHEETEPTVRGAVHHEETEPTVRDEVHHEEAMVNVDISEGATGGVLSRAMNVLTSNTTSDTLDDSTHNSGKLMHSPEQSGSNMYRYSYESDSEEGFTPRTDRDIRLTNCEQDIRNTERDMVKVKTNVQKINR</sequence>
<gene>
    <name evidence="2" type="primary">Hypp8210</name>
    <name evidence="2" type="ORF">BLAG_LOCUS9852</name>
</gene>
<reference evidence="2" key="1">
    <citation type="submission" date="2022-01" db="EMBL/GenBank/DDBJ databases">
        <authorList>
            <person name="Braso-Vives M."/>
        </authorList>
    </citation>
    <scope>NUCLEOTIDE SEQUENCE</scope>
</reference>
<feature type="region of interest" description="Disordered" evidence="1">
    <location>
        <begin position="1"/>
        <end position="27"/>
    </location>
</feature>
<protein>
    <submittedName>
        <fullName evidence="2">Hypp8210 protein</fullName>
    </submittedName>
</protein>
<evidence type="ECO:0000256" key="1">
    <source>
        <dbReference type="SAM" id="MobiDB-lite"/>
    </source>
</evidence>
<name>A0A8K0ED41_BRALA</name>
<dbReference type="EMBL" id="OV696701">
    <property type="protein sequence ID" value="CAH1248529.1"/>
    <property type="molecule type" value="Genomic_DNA"/>
</dbReference>
<dbReference type="AlphaFoldDB" id="A0A8K0ED41"/>
<dbReference type="Proteomes" id="UP000838412">
    <property type="component" value="Chromosome 16"/>
</dbReference>
<proteinExistence type="predicted"/>